<gene>
    <name evidence="2" type="ORF">DX908_08690</name>
</gene>
<name>A0A371RIP4_9PROT</name>
<keyword evidence="1" id="KW-0812">Transmembrane</keyword>
<keyword evidence="3" id="KW-1185">Reference proteome</keyword>
<comment type="caution">
    <text evidence="2">The sequence shown here is derived from an EMBL/GenBank/DDBJ whole genome shotgun (WGS) entry which is preliminary data.</text>
</comment>
<dbReference type="EMBL" id="QUQO01000001">
    <property type="protein sequence ID" value="RFB05325.1"/>
    <property type="molecule type" value="Genomic_DNA"/>
</dbReference>
<sequence length="143" mass="15771">MAEPVRPLRRPFAAAAFTAMAAYMLFSPALPQLFGTGAPMVRQWTMFSGVGVGLPKGTFRIEYADGRTQDLSPLEVAGMTRYPVRRPIYRFDGYAKGPEGLAHFAAATCTTLPEGARLTFDGVLAERRHWTRMEAMRVCEVPA</sequence>
<dbReference type="Proteomes" id="UP000264589">
    <property type="component" value="Unassembled WGS sequence"/>
</dbReference>
<evidence type="ECO:0000313" key="2">
    <source>
        <dbReference type="EMBL" id="RFB05325.1"/>
    </source>
</evidence>
<proteinExistence type="predicted"/>
<keyword evidence="1" id="KW-1133">Transmembrane helix</keyword>
<dbReference type="RefSeq" id="WP_116391957.1">
    <property type="nucleotide sequence ID" value="NZ_QUQO01000001.1"/>
</dbReference>
<feature type="transmembrane region" description="Helical" evidence="1">
    <location>
        <begin position="12"/>
        <end position="30"/>
    </location>
</feature>
<dbReference type="OrthoDB" id="8077354at2"/>
<evidence type="ECO:0000313" key="3">
    <source>
        <dbReference type="Proteomes" id="UP000264589"/>
    </source>
</evidence>
<reference evidence="2 3" key="1">
    <citation type="submission" date="2018-08" db="EMBL/GenBank/DDBJ databases">
        <title>Parvularcula sp. SM1705, isolated from surface water of the South Sea China.</title>
        <authorList>
            <person name="Sun L."/>
        </authorList>
    </citation>
    <scope>NUCLEOTIDE SEQUENCE [LARGE SCALE GENOMIC DNA]</scope>
    <source>
        <strain evidence="2 3">SM1705</strain>
    </source>
</reference>
<organism evidence="2 3">
    <name type="scientific">Parvularcula marina</name>
    <dbReference type="NCBI Taxonomy" id="2292771"/>
    <lineage>
        <taxon>Bacteria</taxon>
        <taxon>Pseudomonadati</taxon>
        <taxon>Pseudomonadota</taxon>
        <taxon>Alphaproteobacteria</taxon>
        <taxon>Parvularculales</taxon>
        <taxon>Parvularculaceae</taxon>
        <taxon>Parvularcula</taxon>
    </lineage>
</organism>
<accession>A0A371RIP4</accession>
<protein>
    <submittedName>
        <fullName evidence="2">Uncharacterized protein</fullName>
    </submittedName>
</protein>
<dbReference type="InParanoid" id="A0A371RIP4"/>
<evidence type="ECO:0000256" key="1">
    <source>
        <dbReference type="SAM" id="Phobius"/>
    </source>
</evidence>
<dbReference type="AlphaFoldDB" id="A0A371RIP4"/>
<keyword evidence="1" id="KW-0472">Membrane</keyword>